<reference evidence="1 3" key="1">
    <citation type="submission" date="2019-07" db="EMBL/GenBank/DDBJ databases">
        <title>Whole genome shotgun sequence of Cellulomonas hominis NBRC 16055.</title>
        <authorList>
            <person name="Hosoyama A."/>
            <person name="Uohara A."/>
            <person name="Ohji S."/>
            <person name="Ichikawa N."/>
        </authorList>
    </citation>
    <scope>NUCLEOTIDE SEQUENCE [LARGE SCALE GENOMIC DNA]</scope>
    <source>
        <strain evidence="1 3">NBRC 16055</strain>
    </source>
</reference>
<accession>A0A511FDQ8</accession>
<organism evidence="1 3">
    <name type="scientific">Cellulomonas hominis</name>
    <dbReference type="NCBI Taxonomy" id="156981"/>
    <lineage>
        <taxon>Bacteria</taxon>
        <taxon>Bacillati</taxon>
        <taxon>Actinomycetota</taxon>
        <taxon>Actinomycetes</taxon>
        <taxon>Micrococcales</taxon>
        <taxon>Cellulomonadaceae</taxon>
        <taxon>Cellulomonas</taxon>
    </lineage>
</organism>
<dbReference type="EMBL" id="JACHDN010000001">
    <property type="protein sequence ID" value="MBB5475073.1"/>
    <property type="molecule type" value="Genomic_DNA"/>
</dbReference>
<dbReference type="OrthoDB" id="5007551at2"/>
<dbReference type="RefSeq" id="WP_146838428.1">
    <property type="nucleotide sequence ID" value="NZ_BJVQ01000036.1"/>
</dbReference>
<gene>
    <name evidence="1" type="ORF">CHO01_24920</name>
    <name evidence="2" type="ORF">HNR08_003809</name>
</gene>
<dbReference type="Proteomes" id="UP000321723">
    <property type="component" value="Unassembled WGS sequence"/>
</dbReference>
<comment type="caution">
    <text evidence="1">The sequence shown here is derived from an EMBL/GenBank/DDBJ whole genome shotgun (WGS) entry which is preliminary data.</text>
</comment>
<sequence>MTALSPVSSTARTDDTAGDFLRVVSVLEPGLPVELGTAAQPASYTVPLVFSRRVSPHERQHIEDPRTAARIAEEFGGGPGLHLVVSDRRLLVEGTTLEQLRDGLARALNDMLQELGRELRRVGDERAAAAEVHVQDERRRTATVHAAVSAITFE</sequence>
<evidence type="ECO:0000313" key="2">
    <source>
        <dbReference type="EMBL" id="MBB5475073.1"/>
    </source>
</evidence>
<dbReference type="AlphaFoldDB" id="A0A511FDQ8"/>
<evidence type="ECO:0000313" key="4">
    <source>
        <dbReference type="Proteomes" id="UP000564629"/>
    </source>
</evidence>
<keyword evidence="3" id="KW-1185">Reference proteome</keyword>
<dbReference type="Proteomes" id="UP000564629">
    <property type="component" value="Unassembled WGS sequence"/>
</dbReference>
<protein>
    <submittedName>
        <fullName evidence="1">Uncharacterized protein</fullName>
    </submittedName>
</protein>
<evidence type="ECO:0000313" key="3">
    <source>
        <dbReference type="Proteomes" id="UP000321723"/>
    </source>
</evidence>
<reference evidence="2 4" key="2">
    <citation type="submission" date="2020-08" db="EMBL/GenBank/DDBJ databases">
        <title>Sequencing the genomes of 1000 actinobacteria strains.</title>
        <authorList>
            <person name="Klenk H.-P."/>
        </authorList>
    </citation>
    <scope>NUCLEOTIDE SEQUENCE [LARGE SCALE GENOMIC DNA]</scope>
    <source>
        <strain evidence="2 4">DSM 9581</strain>
    </source>
</reference>
<evidence type="ECO:0000313" key="1">
    <source>
        <dbReference type="EMBL" id="GEL47376.1"/>
    </source>
</evidence>
<name>A0A511FDQ8_9CELL</name>
<proteinExistence type="predicted"/>
<dbReference type="EMBL" id="BJVQ01000036">
    <property type="protein sequence ID" value="GEL47376.1"/>
    <property type="molecule type" value="Genomic_DNA"/>
</dbReference>